<dbReference type="InterPro" id="IPR025857">
    <property type="entry name" value="MacB_PCD"/>
</dbReference>
<feature type="transmembrane region" description="Helical" evidence="7">
    <location>
        <begin position="974"/>
        <end position="994"/>
    </location>
</feature>
<dbReference type="PANTHER" id="PTHR30287">
    <property type="entry name" value="MEMBRANE COMPONENT OF PREDICTED ABC SUPERFAMILY METABOLITE UPTAKE TRANSPORTER"/>
    <property type="match status" value="1"/>
</dbReference>
<dbReference type="EMBL" id="FUKW01000070">
    <property type="protein sequence ID" value="SJN28786.1"/>
    <property type="molecule type" value="Genomic_DNA"/>
</dbReference>
<keyword evidence="3 7" id="KW-0812">Transmembrane</keyword>
<dbReference type="PANTHER" id="PTHR30287:SF1">
    <property type="entry name" value="INNER MEMBRANE PROTEIN"/>
    <property type="match status" value="1"/>
</dbReference>
<evidence type="ECO:0000256" key="2">
    <source>
        <dbReference type="ARBA" id="ARBA00022475"/>
    </source>
</evidence>
<feature type="transmembrane region" description="Helical" evidence="7">
    <location>
        <begin position="21"/>
        <end position="40"/>
    </location>
</feature>
<feature type="compositionally biased region" description="Basic and acidic residues" evidence="6">
    <location>
        <begin position="328"/>
        <end position="342"/>
    </location>
</feature>
<evidence type="ECO:0000313" key="11">
    <source>
        <dbReference type="Proteomes" id="UP000195611"/>
    </source>
</evidence>
<keyword evidence="2" id="KW-1003">Cell membrane</keyword>
<dbReference type="GO" id="GO:0005886">
    <property type="term" value="C:plasma membrane"/>
    <property type="evidence" value="ECO:0007669"/>
    <property type="project" value="UniProtKB-SubCell"/>
</dbReference>
<sequence>MELKKTALWKDTFREIRKSKTRFLSILAIILLGVAFFAGISATGPVMIKTADQYYKKHDLMDFQVLSTMGLNDEDVELLNTVEHATVESYYSTDVVLSNNGITSKIYGLDLDKKQQLNKYTVLEGRLPEKSGEIAIDSTTTYKENFQIGDTIQLEEGTDEAYEENFNQLKYKIVGFVKSPLYVESDTRGNTQVGSGTLDGFSVILEEDFNLDYRTETFIKYDESDQYPAYSDEYDNFIEDKSNELETLVEDRPQERLSSIKEEGQEEIDKGYKEIEEAQTELDEAKTELEDSRTELDDGKAAYENGLAELEQKEADARAEIDSRRNEIEQGKEQISEGRAELESAQAQINSGRQELEARRQTAEAELASSEQNIANGKQQIQSARQELEAAEQELEANAAQLPEAQVQATRQEIANNRAQLDAQEQELSAAEQEIAQGRQELANAKAELDQSQQEVNAGLAEIEQQEAELDSGEQQLDEAEATLEKELANGRAELSEAEAELENGEAEYQEGLETFENEREEAEAEIADARTDLEDAQEELDNLEAPEYLVNDRSYFAGYEEYGENSERISAIAQIFPVFFFLLAALISLTTMTRMVDEGRNQIGTMKALGYTNKDISTKYFVYAFLATIVGAGIGLGVGYWVFPSVIMDAYGSLYNLPDIGVQFYWSFSIVSLIAALCATGLATLVSVRISLQSNASNLLRPKAPKKGKRIILERIPFLWNRFSFTQKVASRNLFRYKGRMLMTIIGVAGCTALLLTGFGLSDSISNIGSIQYGEINQYQAIVSENTDADDSDKSDYIETIDNMEEINSSIEVEQNTFTAEVDENRQDINVFVPEDADKMNEYVVLKDKDESDKIYDLPKEGGIITQKLADLLNVTEGDTIQINGEDQEVYEVEVKGIVEHYFQHYVYMSPEAYETATKKDPVYNIRLLKYDTDAISDDEIGQTLNEKEAVQGVVFVSEIYDTMQSSLDSLDVVILVIILSAATLAFIVLYNLTNINVSERERELSTIKVLGFYDKEVTMYVYRENLVLTLMGIIVGLGLGVIMQRFVLQTAEIDVMRFSRQINFTSFLFSGLLTFLFSGLVMILMHFKLKYIDMIEALKAQE</sequence>
<feature type="domain" description="ABC3 transporter permease C-terminal" evidence="8">
    <location>
        <begin position="576"/>
        <end position="691"/>
    </location>
</feature>
<proteinExistence type="predicted"/>
<dbReference type="InterPro" id="IPR003838">
    <property type="entry name" value="ABC3_permease_C"/>
</dbReference>
<comment type="subcellular location">
    <subcellularLocation>
        <location evidence="1">Cell membrane</location>
        <topology evidence="1">Multi-pass membrane protein</topology>
    </subcellularLocation>
</comment>
<evidence type="ECO:0000259" key="9">
    <source>
        <dbReference type="Pfam" id="PF12704"/>
    </source>
</evidence>
<evidence type="ECO:0000256" key="1">
    <source>
        <dbReference type="ARBA" id="ARBA00004651"/>
    </source>
</evidence>
<dbReference type="Gene3D" id="1.10.287.1490">
    <property type="match status" value="1"/>
</dbReference>
<keyword evidence="4 7" id="KW-1133">Transmembrane helix</keyword>
<evidence type="ECO:0000256" key="4">
    <source>
        <dbReference type="ARBA" id="ARBA00022989"/>
    </source>
</evidence>
<accession>A0A1R4J9Q7</accession>
<dbReference type="Pfam" id="PF02687">
    <property type="entry name" value="FtsX"/>
    <property type="match status" value="2"/>
</dbReference>
<feature type="compositionally biased region" description="Basic and acidic residues" evidence="6">
    <location>
        <begin position="354"/>
        <end position="363"/>
    </location>
</feature>
<evidence type="ECO:0000259" key="8">
    <source>
        <dbReference type="Pfam" id="PF02687"/>
    </source>
</evidence>
<evidence type="ECO:0000256" key="3">
    <source>
        <dbReference type="ARBA" id="ARBA00022692"/>
    </source>
</evidence>
<evidence type="ECO:0000313" key="10">
    <source>
        <dbReference type="EMBL" id="SJN28786.1"/>
    </source>
</evidence>
<feature type="transmembrane region" description="Helical" evidence="7">
    <location>
        <begin position="572"/>
        <end position="593"/>
    </location>
</feature>
<evidence type="ECO:0000256" key="7">
    <source>
        <dbReference type="SAM" id="Phobius"/>
    </source>
</evidence>
<keyword evidence="5 7" id="KW-0472">Membrane</keyword>
<dbReference type="Pfam" id="PF12704">
    <property type="entry name" value="MacB_PCD"/>
    <property type="match status" value="2"/>
</dbReference>
<dbReference type="RefSeq" id="WP_087057755.1">
    <property type="nucleotide sequence ID" value="NZ_FUKW01000070.1"/>
</dbReference>
<dbReference type="AlphaFoldDB" id="A0A1R4J9Q7"/>
<gene>
    <name evidence="10" type="ORF">FM115_04530</name>
</gene>
<protein>
    <submittedName>
        <fullName evidence="10">ABC transporter permease protein</fullName>
    </submittedName>
</protein>
<feature type="transmembrane region" description="Helical" evidence="7">
    <location>
        <begin position="621"/>
        <end position="644"/>
    </location>
</feature>
<feature type="region of interest" description="Disordered" evidence="6">
    <location>
        <begin position="328"/>
        <end position="392"/>
    </location>
</feature>
<dbReference type="InterPro" id="IPR038766">
    <property type="entry name" value="Membrane_comp_ABC_pdt"/>
</dbReference>
<dbReference type="Proteomes" id="UP000195611">
    <property type="component" value="Unassembled WGS sequence"/>
</dbReference>
<feature type="compositionally biased region" description="Polar residues" evidence="6">
    <location>
        <begin position="369"/>
        <end position="385"/>
    </location>
</feature>
<feature type="domain" description="ABC3 transporter permease C-terminal" evidence="8">
    <location>
        <begin position="978"/>
        <end position="1091"/>
    </location>
</feature>
<reference evidence="10 11" key="1">
    <citation type="submission" date="2017-02" db="EMBL/GenBank/DDBJ databases">
        <authorList>
            <person name="Peterson S.W."/>
        </authorList>
    </citation>
    <scope>NUCLEOTIDE SEQUENCE [LARGE SCALE GENOMIC DNA]</scope>
    <source>
        <strain evidence="10 11">42ea</strain>
    </source>
</reference>
<feature type="transmembrane region" description="Helical" evidence="7">
    <location>
        <begin position="664"/>
        <end position="689"/>
    </location>
</feature>
<feature type="domain" description="MacB-like periplasmic core" evidence="9">
    <location>
        <begin position="742"/>
        <end position="918"/>
    </location>
</feature>
<feature type="domain" description="MacB-like periplasmic core" evidence="9">
    <location>
        <begin position="24"/>
        <end position="184"/>
    </location>
</feature>
<name>A0A1R4J9Q7_9LACT</name>
<evidence type="ECO:0000256" key="5">
    <source>
        <dbReference type="ARBA" id="ARBA00023136"/>
    </source>
</evidence>
<feature type="transmembrane region" description="Helical" evidence="7">
    <location>
        <begin position="1069"/>
        <end position="1089"/>
    </location>
</feature>
<evidence type="ECO:0000256" key="6">
    <source>
        <dbReference type="SAM" id="MobiDB-lite"/>
    </source>
</evidence>
<dbReference type="Gene3D" id="1.10.287.620">
    <property type="entry name" value="Helix Hairpins"/>
    <property type="match status" value="1"/>
</dbReference>
<organism evidence="10 11">
    <name type="scientific">Marinilactibacillus psychrotolerans 42ea</name>
    <dbReference type="NCBI Taxonomy" id="1255609"/>
    <lineage>
        <taxon>Bacteria</taxon>
        <taxon>Bacillati</taxon>
        <taxon>Bacillota</taxon>
        <taxon>Bacilli</taxon>
        <taxon>Lactobacillales</taxon>
        <taxon>Carnobacteriaceae</taxon>
        <taxon>Marinilactibacillus</taxon>
    </lineage>
</organism>
<feature type="transmembrane region" description="Helical" evidence="7">
    <location>
        <begin position="742"/>
        <end position="762"/>
    </location>
</feature>
<feature type="transmembrane region" description="Helical" evidence="7">
    <location>
        <begin position="1028"/>
        <end position="1049"/>
    </location>
</feature>